<reference evidence="1 2" key="1">
    <citation type="submission" date="2020-08" db="EMBL/GenBank/DDBJ databases">
        <title>Plant Genome Project.</title>
        <authorList>
            <person name="Zhang R.-G."/>
        </authorList>
    </citation>
    <scope>NUCLEOTIDE SEQUENCE [LARGE SCALE GENOMIC DNA]</scope>
    <source>
        <tissue evidence="1">Rhizome</tissue>
    </source>
</reference>
<gene>
    <name evidence="1" type="ORF">ZIOFF_043934</name>
</gene>
<organism evidence="1 2">
    <name type="scientific">Zingiber officinale</name>
    <name type="common">Ginger</name>
    <name type="synonym">Amomum zingiber</name>
    <dbReference type="NCBI Taxonomy" id="94328"/>
    <lineage>
        <taxon>Eukaryota</taxon>
        <taxon>Viridiplantae</taxon>
        <taxon>Streptophyta</taxon>
        <taxon>Embryophyta</taxon>
        <taxon>Tracheophyta</taxon>
        <taxon>Spermatophyta</taxon>
        <taxon>Magnoliopsida</taxon>
        <taxon>Liliopsida</taxon>
        <taxon>Zingiberales</taxon>
        <taxon>Zingiberaceae</taxon>
        <taxon>Zingiber</taxon>
    </lineage>
</organism>
<dbReference type="EMBL" id="JACMSC010000012">
    <property type="protein sequence ID" value="KAG6496086.1"/>
    <property type="molecule type" value="Genomic_DNA"/>
</dbReference>
<name>A0A8J5FXI4_ZINOF</name>
<comment type="caution">
    <text evidence="1">The sequence shown here is derived from an EMBL/GenBank/DDBJ whole genome shotgun (WGS) entry which is preliminary data.</text>
</comment>
<keyword evidence="2" id="KW-1185">Reference proteome</keyword>
<proteinExistence type="predicted"/>
<protein>
    <submittedName>
        <fullName evidence="1">Uncharacterized protein</fullName>
    </submittedName>
</protein>
<sequence>MSSHSRPNPTLMTSSSSPTGVASFPLLPHDTTCRPREIGHFCSLFSLFPSLPIPLHLPRVFLATFSHSLSESALGVALSHCIASPPHGAALTPLQLSTGTSKEYLCSVQFGEEDHYRSSVSFVELKRRTQTPHSYGSVLGLVADGGMGSSRHRQ</sequence>
<accession>A0A8J5FXI4</accession>
<dbReference type="Proteomes" id="UP000734854">
    <property type="component" value="Unassembled WGS sequence"/>
</dbReference>
<evidence type="ECO:0000313" key="1">
    <source>
        <dbReference type="EMBL" id="KAG6496086.1"/>
    </source>
</evidence>
<evidence type="ECO:0000313" key="2">
    <source>
        <dbReference type="Proteomes" id="UP000734854"/>
    </source>
</evidence>
<dbReference type="AlphaFoldDB" id="A0A8J5FXI4"/>